<evidence type="ECO:0000313" key="2">
    <source>
        <dbReference type="EMBL" id="KAJ8987987.1"/>
    </source>
</evidence>
<proteinExistence type="predicted"/>
<evidence type="ECO:0000256" key="1">
    <source>
        <dbReference type="SAM" id="MobiDB-lite"/>
    </source>
</evidence>
<protein>
    <submittedName>
        <fullName evidence="2">Uncharacterized protein</fullName>
    </submittedName>
</protein>
<organism evidence="2 3">
    <name type="scientific">Exophiala dermatitidis</name>
    <name type="common">Black yeast-like fungus</name>
    <name type="synonym">Wangiella dermatitidis</name>
    <dbReference type="NCBI Taxonomy" id="5970"/>
    <lineage>
        <taxon>Eukaryota</taxon>
        <taxon>Fungi</taxon>
        <taxon>Dikarya</taxon>
        <taxon>Ascomycota</taxon>
        <taxon>Pezizomycotina</taxon>
        <taxon>Eurotiomycetes</taxon>
        <taxon>Chaetothyriomycetidae</taxon>
        <taxon>Chaetothyriales</taxon>
        <taxon>Herpotrichiellaceae</taxon>
        <taxon>Exophiala</taxon>
    </lineage>
</organism>
<evidence type="ECO:0000313" key="3">
    <source>
        <dbReference type="Proteomes" id="UP001161757"/>
    </source>
</evidence>
<dbReference type="Proteomes" id="UP001161757">
    <property type="component" value="Unassembled WGS sequence"/>
</dbReference>
<feature type="compositionally biased region" description="Basic residues" evidence="1">
    <location>
        <begin position="344"/>
        <end position="353"/>
    </location>
</feature>
<gene>
    <name evidence="2" type="ORF">HRR80_008069</name>
</gene>
<accession>A0AAN6EQG9</accession>
<comment type="caution">
    <text evidence="2">The sequence shown here is derived from an EMBL/GenBank/DDBJ whole genome shotgun (WGS) entry which is preliminary data.</text>
</comment>
<feature type="compositionally biased region" description="Low complexity" evidence="1">
    <location>
        <begin position="354"/>
        <end position="363"/>
    </location>
</feature>
<feature type="region of interest" description="Disordered" evidence="1">
    <location>
        <begin position="154"/>
        <end position="177"/>
    </location>
</feature>
<name>A0AAN6EQG9_EXODE</name>
<feature type="region of interest" description="Disordered" evidence="1">
    <location>
        <begin position="1"/>
        <end position="35"/>
    </location>
</feature>
<dbReference type="EMBL" id="JAJGCB010000021">
    <property type="protein sequence ID" value="KAJ8987987.1"/>
    <property type="molecule type" value="Genomic_DNA"/>
</dbReference>
<dbReference type="AlphaFoldDB" id="A0AAN6EQG9"/>
<feature type="region of interest" description="Disordered" evidence="1">
    <location>
        <begin position="322"/>
        <end position="390"/>
    </location>
</feature>
<sequence length="610" mass="67489">MASGAVLPLASSPLSSPPPSQSLSKQDPGAEPKESYREPIQLPFELAQHVRTYYEESLFAQAFNFLLSITGNSASSMNRQASVMIPPASHLALAATLSVHPVFTSRTNARDKWEQAAAARRLLRLVHTTVGPVNANFATAFSFRRYEVRSSRYTGTDNEYGDDGGSPGEHSSSEDDLNTPFAGPQALWLRAEDFWHVVGWAFNCASLTGVHTTRWDYYSLLLEFMVDVLETDWRLRTSGSDPSPEESLIWQYIELAAGGHARARRILRAIFADGGTRSTSEFRAIFPNELKEPVEEQAKPKKREVDVDIEQDIYGDYLAQDESDLSDPEDLASAGTPAGTAARLVRRTTRTRNRTPSSRRLTPQTSTGSLRDDIDNNGDTSAAPSTAYKMSDPTSLDLRLRLMRLLVEVSSHPTLTSTSPTTFPDLEELLTLFVEFTKPLPLPVFARIVLPSTASTPTPAIHQQADTDTAGASWSHIFQPQTLTLFCESLLQRILENSSPSIRSHVLLSQDKLENEYLPFAAGRNSIDANARVSLLLESLTRSLALLGALERTEKLTDAVKNGVERRLGRVVDLGEGKRQKKLQKEEQQTAWTWLAESGERMIKVVEGLT</sequence>
<reference evidence="2" key="1">
    <citation type="submission" date="2023-01" db="EMBL/GenBank/DDBJ databases">
        <title>Exophiala dermititidis isolated from Cystic Fibrosis Patient.</title>
        <authorList>
            <person name="Kurbessoian T."/>
            <person name="Crocker A."/>
            <person name="Murante D."/>
            <person name="Hogan D.A."/>
            <person name="Stajich J.E."/>
        </authorList>
    </citation>
    <scope>NUCLEOTIDE SEQUENCE</scope>
    <source>
        <strain evidence="2">Ex8</strain>
    </source>
</reference>